<dbReference type="InterPro" id="IPR017441">
    <property type="entry name" value="Protein_kinase_ATP_BS"/>
</dbReference>
<comment type="catalytic activity">
    <reaction evidence="7">
        <text>L-threonyl-[protein] + ATP = O-phospho-L-threonyl-[protein] + ADP + H(+)</text>
        <dbReference type="Rhea" id="RHEA:46608"/>
        <dbReference type="Rhea" id="RHEA-COMP:11060"/>
        <dbReference type="Rhea" id="RHEA-COMP:11605"/>
        <dbReference type="ChEBI" id="CHEBI:15378"/>
        <dbReference type="ChEBI" id="CHEBI:30013"/>
        <dbReference type="ChEBI" id="CHEBI:30616"/>
        <dbReference type="ChEBI" id="CHEBI:61977"/>
        <dbReference type="ChEBI" id="CHEBI:456216"/>
        <dbReference type="EC" id="2.7.11.1"/>
    </reaction>
</comment>
<dbReference type="PANTHER" id="PTHR24356:SF184">
    <property type="entry name" value="SERINE_THREONINE-PROTEIN KINASE TRICORNERED"/>
    <property type="match status" value="1"/>
</dbReference>
<keyword evidence="5 12" id="KW-0418">Kinase</keyword>
<sequence length="310" mass="36379">MSSNKETDNMKDLYKPPVDEAPSNSTKEKVAAAKHYIENHYKAQMKNLQDRKERCIYDFMPAMNSCLWLVIVHLYKSILVQVKNARRWVLERKLADADVSEEEQINLLKYFERKETEYMRIQRHKMGVDDFELLTIIGRGAFGEVRLCREKTTGHVYAMKKLKKSEMLRRGQVEHVKAERNLLAEVDSACIVKLYCSFQDQEFLYLIMEYLPGGDMMTLLMRKDTLTEDEARFYVGQTVLAIESIHKHNYIHRFTSHLFVPFVYEIRVTNWLELLDYYGDIPTAWLACGTYLVDVIHLSMSLTLLSCFGK</sequence>
<dbReference type="InterPro" id="IPR050236">
    <property type="entry name" value="Ser_Thr_kinase_AGC"/>
</dbReference>
<feature type="compositionally biased region" description="Basic and acidic residues" evidence="10">
    <location>
        <begin position="1"/>
        <end position="18"/>
    </location>
</feature>
<evidence type="ECO:0000256" key="10">
    <source>
        <dbReference type="SAM" id="MobiDB-lite"/>
    </source>
</evidence>
<evidence type="ECO:0000313" key="13">
    <source>
        <dbReference type="Proteomes" id="UP000288805"/>
    </source>
</evidence>
<dbReference type="Proteomes" id="UP000288805">
    <property type="component" value="Unassembled WGS sequence"/>
</dbReference>
<evidence type="ECO:0000256" key="6">
    <source>
        <dbReference type="ARBA" id="ARBA00022840"/>
    </source>
</evidence>
<evidence type="ECO:0000256" key="7">
    <source>
        <dbReference type="ARBA" id="ARBA00047899"/>
    </source>
</evidence>
<dbReference type="FunFam" id="3.30.200.20:FF:000102">
    <property type="entry name" value="Non-specific serine/threonine protein kinase"/>
    <property type="match status" value="1"/>
</dbReference>
<evidence type="ECO:0000256" key="9">
    <source>
        <dbReference type="PROSITE-ProRule" id="PRU10141"/>
    </source>
</evidence>
<evidence type="ECO:0000256" key="3">
    <source>
        <dbReference type="ARBA" id="ARBA00022679"/>
    </source>
</evidence>
<proteinExistence type="predicted"/>
<dbReference type="PANTHER" id="PTHR24356">
    <property type="entry name" value="SERINE/THREONINE-PROTEIN KINASE"/>
    <property type="match status" value="1"/>
</dbReference>
<dbReference type="InterPro" id="IPR059233">
    <property type="entry name" value="MobB_NdrA/B/Cbk1"/>
</dbReference>
<gene>
    <name evidence="12" type="primary">STK38L_3</name>
    <name evidence="12" type="ORF">CK203_094693</name>
</gene>
<reference evidence="12 13" key="1">
    <citation type="journal article" date="2018" name="PLoS Genet.">
        <title>Population sequencing reveals clonal diversity and ancestral inbreeding in the grapevine cultivar Chardonnay.</title>
        <authorList>
            <person name="Roach M.J."/>
            <person name="Johnson D.L."/>
            <person name="Bohlmann J."/>
            <person name="van Vuuren H.J."/>
            <person name="Jones S.J."/>
            <person name="Pretorius I.S."/>
            <person name="Schmidt S.A."/>
            <person name="Borneman A.R."/>
        </authorList>
    </citation>
    <scope>NUCLEOTIDE SEQUENCE [LARGE SCALE GENOMIC DNA]</scope>
    <source>
        <strain evidence="13">cv. Chardonnay</strain>
        <tissue evidence="12">Leaf</tissue>
    </source>
</reference>
<organism evidence="12 13">
    <name type="scientific">Vitis vinifera</name>
    <name type="common">Grape</name>
    <dbReference type="NCBI Taxonomy" id="29760"/>
    <lineage>
        <taxon>Eukaryota</taxon>
        <taxon>Viridiplantae</taxon>
        <taxon>Streptophyta</taxon>
        <taxon>Embryophyta</taxon>
        <taxon>Tracheophyta</taxon>
        <taxon>Spermatophyta</taxon>
        <taxon>Magnoliopsida</taxon>
        <taxon>eudicotyledons</taxon>
        <taxon>Gunneridae</taxon>
        <taxon>Pentapetalae</taxon>
        <taxon>rosids</taxon>
        <taxon>Vitales</taxon>
        <taxon>Vitaceae</taxon>
        <taxon>Viteae</taxon>
        <taxon>Vitis</taxon>
    </lineage>
</organism>
<evidence type="ECO:0000256" key="2">
    <source>
        <dbReference type="ARBA" id="ARBA00022527"/>
    </source>
</evidence>
<dbReference type="InterPro" id="IPR011009">
    <property type="entry name" value="Kinase-like_dom_sf"/>
</dbReference>
<protein>
    <recommendedName>
        <fullName evidence="1">non-specific serine/threonine protein kinase</fullName>
        <ecNumber evidence="1">2.7.11.1</ecNumber>
    </recommendedName>
</protein>
<name>A0A438BX01_VITVI</name>
<dbReference type="GO" id="GO:0004674">
    <property type="term" value="F:protein serine/threonine kinase activity"/>
    <property type="evidence" value="ECO:0007669"/>
    <property type="project" value="UniProtKB-KW"/>
</dbReference>
<comment type="caution">
    <text evidence="12">The sequence shown here is derived from an EMBL/GenBank/DDBJ whole genome shotgun (WGS) entry which is preliminary data.</text>
</comment>
<dbReference type="EMBL" id="QGNW01002600">
    <property type="protein sequence ID" value="RVW15457.1"/>
    <property type="molecule type" value="Genomic_DNA"/>
</dbReference>
<feature type="binding site" evidence="9">
    <location>
        <position position="160"/>
    </location>
    <ligand>
        <name>ATP</name>
        <dbReference type="ChEBI" id="CHEBI:30616"/>
    </ligand>
</feature>
<evidence type="ECO:0000256" key="5">
    <source>
        <dbReference type="ARBA" id="ARBA00022777"/>
    </source>
</evidence>
<feature type="region of interest" description="Disordered" evidence="10">
    <location>
        <begin position="1"/>
        <end position="25"/>
    </location>
</feature>
<evidence type="ECO:0000256" key="1">
    <source>
        <dbReference type="ARBA" id="ARBA00012513"/>
    </source>
</evidence>
<dbReference type="EC" id="2.7.11.1" evidence="1"/>
<dbReference type="Gene3D" id="3.30.200.20">
    <property type="entry name" value="Phosphorylase Kinase, domain 1"/>
    <property type="match status" value="1"/>
</dbReference>
<dbReference type="InterPro" id="IPR000719">
    <property type="entry name" value="Prot_kinase_dom"/>
</dbReference>
<keyword evidence="4 9" id="KW-0547">Nucleotide-binding</keyword>
<dbReference type="AlphaFoldDB" id="A0A438BX01"/>
<feature type="domain" description="Protein kinase" evidence="11">
    <location>
        <begin position="131"/>
        <end position="310"/>
    </location>
</feature>
<dbReference type="Pfam" id="PF00069">
    <property type="entry name" value="Pkinase"/>
    <property type="match status" value="1"/>
</dbReference>
<dbReference type="PROSITE" id="PS00107">
    <property type="entry name" value="PROTEIN_KINASE_ATP"/>
    <property type="match status" value="1"/>
</dbReference>
<dbReference type="SUPFAM" id="SSF56112">
    <property type="entry name" value="Protein kinase-like (PK-like)"/>
    <property type="match status" value="1"/>
</dbReference>
<keyword evidence="6 9" id="KW-0067">ATP-binding</keyword>
<evidence type="ECO:0000313" key="12">
    <source>
        <dbReference type="EMBL" id="RVW15457.1"/>
    </source>
</evidence>
<evidence type="ECO:0000256" key="4">
    <source>
        <dbReference type="ARBA" id="ARBA00022741"/>
    </source>
</evidence>
<evidence type="ECO:0000256" key="8">
    <source>
        <dbReference type="ARBA" id="ARBA00048679"/>
    </source>
</evidence>
<dbReference type="GO" id="GO:0005524">
    <property type="term" value="F:ATP binding"/>
    <property type="evidence" value="ECO:0007669"/>
    <property type="project" value="UniProtKB-UniRule"/>
</dbReference>
<keyword evidence="2" id="KW-0723">Serine/threonine-protein kinase</keyword>
<evidence type="ECO:0000259" key="11">
    <source>
        <dbReference type="PROSITE" id="PS50011"/>
    </source>
</evidence>
<accession>A0A438BX01</accession>
<comment type="catalytic activity">
    <reaction evidence="8">
        <text>L-seryl-[protein] + ATP = O-phospho-L-seryl-[protein] + ADP + H(+)</text>
        <dbReference type="Rhea" id="RHEA:17989"/>
        <dbReference type="Rhea" id="RHEA-COMP:9863"/>
        <dbReference type="Rhea" id="RHEA-COMP:11604"/>
        <dbReference type="ChEBI" id="CHEBI:15378"/>
        <dbReference type="ChEBI" id="CHEBI:29999"/>
        <dbReference type="ChEBI" id="CHEBI:30616"/>
        <dbReference type="ChEBI" id="CHEBI:83421"/>
        <dbReference type="ChEBI" id="CHEBI:456216"/>
        <dbReference type="EC" id="2.7.11.1"/>
    </reaction>
</comment>
<dbReference type="PROSITE" id="PS50011">
    <property type="entry name" value="PROTEIN_KINASE_DOM"/>
    <property type="match status" value="1"/>
</dbReference>
<keyword evidence="3" id="KW-0808">Transferase</keyword>
<dbReference type="CDD" id="cd21742">
    <property type="entry name" value="MobB_NDR_LATS-like"/>
    <property type="match status" value="1"/>
</dbReference>